<comment type="caution">
    <text evidence="1">The sequence shown here is derived from an EMBL/GenBank/DDBJ whole genome shotgun (WGS) entry which is preliminary data.</text>
</comment>
<dbReference type="AlphaFoldDB" id="A0AAE1NFX9"/>
<keyword evidence="2" id="KW-1185">Reference proteome</keyword>
<name>A0AAE1NFX9_9EUCA</name>
<reference evidence="1" key="1">
    <citation type="submission" date="2023-11" db="EMBL/GenBank/DDBJ databases">
        <title>Genome assemblies of two species of porcelain crab, Petrolisthes cinctipes and Petrolisthes manimaculis (Anomura: Porcellanidae).</title>
        <authorList>
            <person name="Angst P."/>
        </authorList>
    </citation>
    <scope>NUCLEOTIDE SEQUENCE</scope>
    <source>
        <strain evidence="1">PB745_02</strain>
        <tissue evidence="1">Gill</tissue>
    </source>
</reference>
<dbReference type="Proteomes" id="UP001292094">
    <property type="component" value="Unassembled WGS sequence"/>
</dbReference>
<accession>A0AAE1NFX9</accession>
<dbReference type="EMBL" id="JAWZYT010006309">
    <property type="protein sequence ID" value="KAK4288419.1"/>
    <property type="molecule type" value="Genomic_DNA"/>
</dbReference>
<organism evidence="1 2">
    <name type="scientific">Petrolisthes manimaculis</name>
    <dbReference type="NCBI Taxonomy" id="1843537"/>
    <lineage>
        <taxon>Eukaryota</taxon>
        <taxon>Metazoa</taxon>
        <taxon>Ecdysozoa</taxon>
        <taxon>Arthropoda</taxon>
        <taxon>Crustacea</taxon>
        <taxon>Multicrustacea</taxon>
        <taxon>Malacostraca</taxon>
        <taxon>Eumalacostraca</taxon>
        <taxon>Eucarida</taxon>
        <taxon>Decapoda</taxon>
        <taxon>Pleocyemata</taxon>
        <taxon>Anomura</taxon>
        <taxon>Galatheoidea</taxon>
        <taxon>Porcellanidae</taxon>
        <taxon>Petrolisthes</taxon>
    </lineage>
</organism>
<evidence type="ECO:0000313" key="1">
    <source>
        <dbReference type="EMBL" id="KAK4288419.1"/>
    </source>
</evidence>
<gene>
    <name evidence="1" type="ORF">Pmani_038542</name>
</gene>
<sequence>MGGQGSGQERGEGRQMGEACLSRFKEMGCALLRCCSITLLSPPPDSGPQQKVAVRKFR</sequence>
<feature type="non-terminal residue" evidence="1">
    <location>
        <position position="58"/>
    </location>
</feature>
<proteinExistence type="predicted"/>
<protein>
    <submittedName>
        <fullName evidence="1">Uncharacterized protein</fullName>
    </submittedName>
</protein>
<evidence type="ECO:0000313" key="2">
    <source>
        <dbReference type="Proteomes" id="UP001292094"/>
    </source>
</evidence>